<evidence type="ECO:0000259" key="6">
    <source>
        <dbReference type="PROSITE" id="PS51184"/>
    </source>
</evidence>
<dbReference type="GO" id="GO:0000118">
    <property type="term" value="C:histone deacetylase complex"/>
    <property type="evidence" value="ECO:0007669"/>
    <property type="project" value="TreeGrafter"/>
</dbReference>
<comment type="subcellular location">
    <subcellularLocation>
        <location evidence="1">Nucleus</location>
    </subcellularLocation>
</comment>
<keyword evidence="2" id="KW-0479">Metal-binding</keyword>
<dbReference type="SMART" id="SM00558">
    <property type="entry name" value="JmjC"/>
    <property type="match status" value="1"/>
</dbReference>
<evidence type="ECO:0000259" key="5">
    <source>
        <dbReference type="PROSITE" id="PS50013"/>
    </source>
</evidence>
<evidence type="ECO:0008006" key="9">
    <source>
        <dbReference type="Google" id="ProtNLM"/>
    </source>
</evidence>
<evidence type="ECO:0000313" key="8">
    <source>
        <dbReference type="Proteomes" id="UP000751190"/>
    </source>
</evidence>
<evidence type="ECO:0000256" key="3">
    <source>
        <dbReference type="ARBA" id="ARBA00023242"/>
    </source>
</evidence>
<evidence type="ECO:0000256" key="2">
    <source>
        <dbReference type="ARBA" id="ARBA00022723"/>
    </source>
</evidence>
<dbReference type="InterPro" id="IPR003347">
    <property type="entry name" value="JmjC_dom"/>
</dbReference>
<dbReference type="PROSITE" id="PS51184">
    <property type="entry name" value="JMJC"/>
    <property type="match status" value="1"/>
</dbReference>
<keyword evidence="8" id="KW-1185">Reference proteome</keyword>
<dbReference type="Gene3D" id="2.40.50.40">
    <property type="match status" value="1"/>
</dbReference>
<feature type="region of interest" description="Disordered" evidence="4">
    <location>
        <begin position="609"/>
        <end position="652"/>
    </location>
</feature>
<accession>A0A8J5XKD2</accession>
<dbReference type="OrthoDB" id="1667110at2759"/>
<comment type="caution">
    <text evidence="7">The sequence shown here is derived from an EMBL/GenBank/DDBJ whole genome shotgun (WGS) entry which is preliminary data.</text>
</comment>
<dbReference type="EMBL" id="JAGTXO010000002">
    <property type="protein sequence ID" value="KAG8469578.1"/>
    <property type="molecule type" value="Genomic_DNA"/>
</dbReference>
<dbReference type="PROSITE" id="PS50013">
    <property type="entry name" value="CHROMO_2"/>
    <property type="match status" value="1"/>
</dbReference>
<dbReference type="GO" id="GO:0003712">
    <property type="term" value="F:transcription coregulator activity"/>
    <property type="evidence" value="ECO:0007669"/>
    <property type="project" value="TreeGrafter"/>
</dbReference>
<evidence type="ECO:0000256" key="4">
    <source>
        <dbReference type="SAM" id="MobiDB-lite"/>
    </source>
</evidence>
<dbReference type="GO" id="GO:0031490">
    <property type="term" value="F:chromatin DNA binding"/>
    <property type="evidence" value="ECO:0007669"/>
    <property type="project" value="TreeGrafter"/>
</dbReference>
<keyword evidence="3" id="KW-0539">Nucleus</keyword>
<dbReference type="PANTHER" id="PTHR12549">
    <property type="entry name" value="JMJC DOMAIN-CONTAINING HISTONE DEMETHYLATION PROTEIN"/>
    <property type="match status" value="1"/>
</dbReference>
<dbReference type="Proteomes" id="UP000751190">
    <property type="component" value="Unassembled WGS sequence"/>
</dbReference>
<dbReference type="GO" id="GO:0046872">
    <property type="term" value="F:metal ion binding"/>
    <property type="evidence" value="ECO:0007669"/>
    <property type="project" value="UniProtKB-KW"/>
</dbReference>
<dbReference type="InterPro" id="IPR045109">
    <property type="entry name" value="LSDs-like"/>
</dbReference>
<dbReference type="InterPro" id="IPR016197">
    <property type="entry name" value="Chromo-like_dom_sf"/>
</dbReference>
<name>A0A8J5XKD2_DIALT</name>
<feature type="compositionally biased region" description="Basic and acidic residues" evidence="4">
    <location>
        <begin position="609"/>
        <end position="618"/>
    </location>
</feature>
<evidence type="ECO:0000256" key="1">
    <source>
        <dbReference type="ARBA" id="ARBA00004123"/>
    </source>
</evidence>
<reference evidence="7" key="1">
    <citation type="submission" date="2021-05" db="EMBL/GenBank/DDBJ databases">
        <title>The genome of the haptophyte Pavlova lutheri (Diacronema luteri, Pavlovales) - a model for lipid biosynthesis in eukaryotic algae.</title>
        <authorList>
            <person name="Hulatt C.J."/>
            <person name="Posewitz M.C."/>
        </authorList>
    </citation>
    <scope>NUCLEOTIDE SEQUENCE</scope>
    <source>
        <strain evidence="7">NIVA-4/92</strain>
    </source>
</reference>
<evidence type="ECO:0000313" key="7">
    <source>
        <dbReference type="EMBL" id="KAG8469578.1"/>
    </source>
</evidence>
<dbReference type="SUPFAM" id="SSF51197">
    <property type="entry name" value="Clavaminate synthase-like"/>
    <property type="match status" value="1"/>
</dbReference>
<dbReference type="Pfam" id="PF02373">
    <property type="entry name" value="JmjC"/>
    <property type="match status" value="1"/>
</dbReference>
<feature type="compositionally biased region" description="Pro residues" evidence="4">
    <location>
        <begin position="527"/>
        <end position="537"/>
    </location>
</feature>
<protein>
    <recommendedName>
        <fullName evidence="9">JmjC domain-containing protein</fullName>
    </recommendedName>
</protein>
<dbReference type="GO" id="GO:0006357">
    <property type="term" value="P:regulation of transcription by RNA polymerase II"/>
    <property type="evidence" value="ECO:0007669"/>
    <property type="project" value="TreeGrafter"/>
</dbReference>
<proteinExistence type="predicted"/>
<dbReference type="GO" id="GO:0000785">
    <property type="term" value="C:chromatin"/>
    <property type="evidence" value="ECO:0007669"/>
    <property type="project" value="TreeGrafter"/>
</dbReference>
<dbReference type="CDD" id="cd00024">
    <property type="entry name" value="CD_CSD"/>
    <property type="match status" value="1"/>
</dbReference>
<dbReference type="InterPro" id="IPR000953">
    <property type="entry name" value="Chromo/chromo_shadow_dom"/>
</dbReference>
<feature type="domain" description="Chromo" evidence="5">
    <location>
        <begin position="22"/>
        <end position="85"/>
    </location>
</feature>
<feature type="compositionally biased region" description="Low complexity" evidence="4">
    <location>
        <begin position="824"/>
        <end position="852"/>
    </location>
</feature>
<gene>
    <name evidence="7" type="ORF">KFE25_006033</name>
</gene>
<feature type="compositionally biased region" description="Low complexity" evidence="4">
    <location>
        <begin position="480"/>
        <end position="491"/>
    </location>
</feature>
<dbReference type="AlphaFoldDB" id="A0A8J5XKD2"/>
<feature type="region of interest" description="Disordered" evidence="4">
    <location>
        <begin position="789"/>
        <end position="876"/>
    </location>
</feature>
<sequence length="1261" mass="131880">MEPGAKRARVEERPLWGPDDLFEVEAIVGCRLLTGADGRVRELAGVRWAGWPKITWEPWAELALTASSVLHEYHAANTARARALADEGAEPARVLEEPDEPARAHARDARVVDGAWPAGAGAPRACARKASLALVGGGSGGVLAGAAAMCAYCGAIRPDPRDDDGERAPCANKLCSTAWAAQGARLGGRIVRVLTSEVRGTWAWGKVLGLTPPPRDELNADPRGARAPWLAIELHGGADGASRGVVIVRLPSRRVQLLAAAGGGDAPTTPATHVAAVLQHVHSGRVSVRFSNAVRWRPECWRFLDFATAHGGAHDLELERQRLEWEWAPIARAREARAAAQPELRARAIPPPPGALVEGRFARPAARDGDVGADGARAPGELLAAWAYMLSVLAPSLRALLAEEHGATHGAPACADVVEPDAWRDAPVALPASGTRLLCNVCCTTIFECHLACECGYDVCLACFRAHERAHVARAQAPAAAPAASDASRASDAQKRPAADAPAAPLAGTDTSSPSAAVPHACGPRRPGQPPAQPLPPAGNACALGAGEPQPQPCGSPLACTAPGTRACGATDGACGAAAALPSALANGDAQSGAAAPAADDHDIALSARGSRDERADGRAGSLNAPNGAADGARADSSGRGESCAAGAERHAPPRAIGAVPAVVACGVESATQRAPRHGTFDPQHGAEGGMPIPASASSLARVSGTACHACRGSAKRAHTCELDFAGPACGSGICPDHVHVLRPRRRTVAGSVAQLERGVRAFLDAPTLLHAHGRALFGVDEPSAVGAPAADGLSAQTSAERKQGASRRAAPAGTTRVSRARAADLAAAPDGARAGVASAPMPAPTSAAAAPPDAPRGTSPLGQPIHAERAAPPGRAVTRLGGFTARGPCARDAPVANFARHWRRGEPLVVTGGMRRLQLEWTPQAFLARFGSENVQMIDCCEQGCAVSSLTLCHFFRSYLYASCRPKVRGTERAQMLKLKDWPHGADFREKLPDLHADLMGALPFKQYAHAHGALNLARFLPVELLPPDLGPKLYCAVGRRKLWRAGDYVKGGYTCLHCDVADAYNLLVHEWNPPDDAGDAPPPRGAPADPDLWDAELGSLAGAAGAVWDIWRYEDSRAICAYLTERAARLGLPACAHPIHDQSCYLDEAMRRELRDEHGVVGWHFIQRQGEYVFIPAGCCHQVRNLSCCIKVAMDFVSPENVHRCLDLAEQFRRLPDGHAVKEDKLQPKLMLRHALEHALGHLEAALAQGTGGVHGTGG</sequence>
<dbReference type="GO" id="GO:0032454">
    <property type="term" value="F:histone H3K9 demethylase activity"/>
    <property type="evidence" value="ECO:0007669"/>
    <property type="project" value="InterPro"/>
</dbReference>
<dbReference type="Gene3D" id="2.60.120.650">
    <property type="entry name" value="Cupin"/>
    <property type="match status" value="1"/>
</dbReference>
<organism evidence="7 8">
    <name type="scientific">Diacronema lutheri</name>
    <name type="common">Unicellular marine alga</name>
    <name type="synonym">Monochrysis lutheri</name>
    <dbReference type="NCBI Taxonomy" id="2081491"/>
    <lineage>
        <taxon>Eukaryota</taxon>
        <taxon>Haptista</taxon>
        <taxon>Haptophyta</taxon>
        <taxon>Pavlovophyceae</taxon>
        <taxon>Pavlovales</taxon>
        <taxon>Pavlovaceae</taxon>
        <taxon>Diacronema</taxon>
    </lineage>
</organism>
<dbReference type="PANTHER" id="PTHR12549:SF38">
    <property type="entry name" value="JMJC DOMAIN-CONTAINING HISTONE DEMETHYLASE 2, ISOFORM A"/>
    <property type="match status" value="1"/>
</dbReference>
<feature type="region of interest" description="Disordered" evidence="4">
    <location>
        <begin position="480"/>
        <end position="544"/>
    </location>
</feature>
<feature type="domain" description="JmjC" evidence="6">
    <location>
        <begin position="1011"/>
        <end position="1215"/>
    </location>
</feature>
<dbReference type="SUPFAM" id="SSF54160">
    <property type="entry name" value="Chromo domain-like"/>
    <property type="match status" value="1"/>
</dbReference>